<evidence type="ECO:0000256" key="9">
    <source>
        <dbReference type="ARBA" id="ARBA00023004"/>
    </source>
</evidence>
<keyword evidence="6" id="KW-0479">Metal-binding</keyword>
<keyword evidence="5" id="KW-0808">Transferase</keyword>
<dbReference type="Pfam" id="PF09084">
    <property type="entry name" value="NMT1"/>
    <property type="match status" value="1"/>
</dbReference>
<comment type="subunit">
    <text evidence="4">Homodimer.</text>
</comment>
<sequence length="341" mass="36978">MQRRVFLKIAGIGTASLTCGAGMADAATPVSTRMTSVVEQFDWIANSRILGEVVAQNLGYYEDEGIRFSIALGGPHNTGVASVASGYATLGLLSSSPTLMAARAGDIPLKCIAAGFQRHPLTFYSLPDNPIRSPQDMRGKRIGIARPGFNLVRAVMRKNGIPEDEVQIVALGGDIAPLFNGQVDAISAWATDATKLKPLGPDRVALSLWDSGVQLYANPYYTTDTMLRERPEVIAAFMRGTARGWAYARGNPEQAVDILVRSYPMLDRNGELFALRVALSFVFDEQTKMEGWGTMKKDTWADQIRLFASIGQFSGQDVPTVDDVMTLSILNATADQRPKIG</sequence>
<dbReference type="GO" id="GO:0046872">
    <property type="term" value="F:metal ion binding"/>
    <property type="evidence" value="ECO:0007669"/>
    <property type="project" value="UniProtKB-KW"/>
</dbReference>
<accession>A0A7W4J2U3</accession>
<evidence type="ECO:0000256" key="2">
    <source>
        <dbReference type="ARBA" id="ARBA00004948"/>
    </source>
</evidence>
<dbReference type="PANTHER" id="PTHR31528">
    <property type="entry name" value="4-AMINO-5-HYDROXYMETHYL-2-METHYLPYRIMIDINE PHOSPHATE SYNTHASE THI11-RELATED"/>
    <property type="match status" value="1"/>
</dbReference>
<comment type="similarity">
    <text evidence="3">Belongs to the NMT1/THI5 family.</text>
</comment>
<dbReference type="Gene3D" id="3.40.190.10">
    <property type="entry name" value="Periplasmic binding protein-like II"/>
    <property type="match status" value="2"/>
</dbReference>
<evidence type="ECO:0000256" key="11">
    <source>
        <dbReference type="ARBA" id="ARBA00048179"/>
    </source>
</evidence>
<evidence type="ECO:0000256" key="7">
    <source>
        <dbReference type="ARBA" id="ARBA00022898"/>
    </source>
</evidence>
<reference evidence="14 15" key="1">
    <citation type="submission" date="2020-04" db="EMBL/GenBank/DDBJ databases">
        <title>Description of novel Gluconacetobacter.</title>
        <authorList>
            <person name="Sombolestani A."/>
        </authorList>
    </citation>
    <scope>NUCLEOTIDE SEQUENCE [LARGE SCALE GENOMIC DNA]</scope>
    <source>
        <strain evidence="14 15">LMG 27724</strain>
    </source>
</reference>
<keyword evidence="8" id="KW-0784">Thiamine biosynthesis</keyword>
<keyword evidence="12" id="KW-0732">Signal</keyword>
<proteinExistence type="inferred from homology"/>
<dbReference type="EMBL" id="JABEQE010000017">
    <property type="protein sequence ID" value="MBB2173569.1"/>
    <property type="molecule type" value="Genomic_DNA"/>
</dbReference>
<dbReference type="GO" id="GO:0009228">
    <property type="term" value="P:thiamine biosynthetic process"/>
    <property type="evidence" value="ECO:0007669"/>
    <property type="project" value="UniProtKB-KW"/>
</dbReference>
<evidence type="ECO:0000256" key="1">
    <source>
        <dbReference type="ARBA" id="ARBA00003469"/>
    </source>
</evidence>
<name>A0A7W4J2U3_9PROT</name>
<dbReference type="InterPro" id="IPR015168">
    <property type="entry name" value="SsuA/THI5"/>
</dbReference>
<feature type="domain" description="SsuA/THI5-like" evidence="13">
    <location>
        <begin position="47"/>
        <end position="255"/>
    </location>
</feature>
<feature type="signal peptide" evidence="12">
    <location>
        <begin position="1"/>
        <end position="26"/>
    </location>
</feature>
<organism evidence="14 15">
    <name type="scientific">Gluconacetobacter asukensis</name>
    <dbReference type="NCBI Taxonomy" id="1017181"/>
    <lineage>
        <taxon>Bacteria</taxon>
        <taxon>Pseudomonadati</taxon>
        <taxon>Pseudomonadota</taxon>
        <taxon>Alphaproteobacteria</taxon>
        <taxon>Acetobacterales</taxon>
        <taxon>Acetobacteraceae</taxon>
        <taxon>Gluconacetobacter</taxon>
    </lineage>
</organism>
<dbReference type="PANTHER" id="PTHR31528:SF1">
    <property type="entry name" value="4-AMINO-5-HYDROXYMETHYL-2-METHYLPYRIMIDINE PHOSPHATE SYNTHASE THI11-RELATED"/>
    <property type="match status" value="1"/>
</dbReference>
<comment type="function">
    <text evidence="1">Responsible for the formation of the pyrimidine heterocycle in the thiamine biosynthesis pathway. Catalyzes the formation of hydroxymethylpyrimidine phosphate (HMP-P) from histidine and pyridoxal phosphate (PLP). The protein uses PLP and the active site histidine to form HMP-P, generating an inactive enzyme. The enzyme can only undergo a single turnover, which suggests it is a suicide enzyme.</text>
</comment>
<feature type="chain" id="PRO_5031517921" description="Thiamine pyrimidine synthase" evidence="12">
    <location>
        <begin position="27"/>
        <end position="341"/>
    </location>
</feature>
<evidence type="ECO:0000256" key="10">
    <source>
        <dbReference type="ARBA" id="ARBA00033171"/>
    </source>
</evidence>
<evidence type="ECO:0000313" key="14">
    <source>
        <dbReference type="EMBL" id="MBB2173569.1"/>
    </source>
</evidence>
<dbReference type="Proteomes" id="UP000577891">
    <property type="component" value="Unassembled WGS sequence"/>
</dbReference>
<evidence type="ECO:0000256" key="4">
    <source>
        <dbReference type="ARBA" id="ARBA00011738"/>
    </source>
</evidence>
<dbReference type="AlphaFoldDB" id="A0A7W4J2U3"/>
<comment type="caution">
    <text evidence="14">The sequence shown here is derived from an EMBL/GenBank/DDBJ whole genome shotgun (WGS) entry which is preliminary data.</text>
</comment>
<evidence type="ECO:0000256" key="3">
    <source>
        <dbReference type="ARBA" id="ARBA00009406"/>
    </source>
</evidence>
<evidence type="ECO:0000256" key="8">
    <source>
        <dbReference type="ARBA" id="ARBA00022977"/>
    </source>
</evidence>
<comment type="pathway">
    <text evidence="2">Cofactor biosynthesis; thiamine diphosphate biosynthesis.</text>
</comment>
<keyword evidence="9" id="KW-0408">Iron</keyword>
<dbReference type="SUPFAM" id="SSF53850">
    <property type="entry name" value="Periplasmic binding protein-like II"/>
    <property type="match status" value="1"/>
</dbReference>
<protein>
    <recommendedName>
        <fullName evidence="10">Thiamine pyrimidine synthase</fullName>
    </recommendedName>
</protein>
<dbReference type="GO" id="GO:0016740">
    <property type="term" value="F:transferase activity"/>
    <property type="evidence" value="ECO:0007669"/>
    <property type="project" value="UniProtKB-KW"/>
</dbReference>
<dbReference type="InterPro" id="IPR027939">
    <property type="entry name" value="NMT1/THI5"/>
</dbReference>
<gene>
    <name evidence="14" type="ORF">HLH35_15840</name>
</gene>
<comment type="catalytic activity">
    <reaction evidence="11">
        <text>N(6)-(pyridoxal phosphate)-L-lysyl-[4-amino-5-hydroxymethyl-2-methylpyrimidine phosphate synthase] + L-histidyl-[4-amino-5-hydroxymethyl-2-methylpyrimidine phosphate synthase] + 2 Fe(3+) + 4 H2O = L-lysyl-[4-amino-5-hydroxymethyl-2-methylpyrimidine phosphate synthase] + (2S)-2-amino-5-hydroxy-4-oxopentanoyl-[4-amino-5-hydroxymethyl-2-methylpyrimidine phosphate synthase] + 4-amino-2-methyl-5-(phosphooxymethyl)pyrimidine + 3-oxopropanoate + 2 Fe(2+) + 2 H(+)</text>
        <dbReference type="Rhea" id="RHEA:65756"/>
        <dbReference type="Rhea" id="RHEA-COMP:16892"/>
        <dbReference type="Rhea" id="RHEA-COMP:16893"/>
        <dbReference type="Rhea" id="RHEA-COMP:16894"/>
        <dbReference type="Rhea" id="RHEA-COMP:16895"/>
        <dbReference type="ChEBI" id="CHEBI:15377"/>
        <dbReference type="ChEBI" id="CHEBI:15378"/>
        <dbReference type="ChEBI" id="CHEBI:29033"/>
        <dbReference type="ChEBI" id="CHEBI:29034"/>
        <dbReference type="ChEBI" id="CHEBI:29969"/>
        <dbReference type="ChEBI" id="CHEBI:29979"/>
        <dbReference type="ChEBI" id="CHEBI:33190"/>
        <dbReference type="ChEBI" id="CHEBI:58354"/>
        <dbReference type="ChEBI" id="CHEBI:143915"/>
        <dbReference type="ChEBI" id="CHEBI:157692"/>
    </reaction>
    <physiologicalReaction direction="left-to-right" evidence="11">
        <dbReference type="Rhea" id="RHEA:65757"/>
    </physiologicalReaction>
</comment>
<evidence type="ECO:0000259" key="13">
    <source>
        <dbReference type="Pfam" id="PF09084"/>
    </source>
</evidence>
<evidence type="ECO:0000256" key="12">
    <source>
        <dbReference type="SAM" id="SignalP"/>
    </source>
</evidence>
<keyword evidence="15" id="KW-1185">Reference proteome</keyword>
<evidence type="ECO:0000256" key="6">
    <source>
        <dbReference type="ARBA" id="ARBA00022723"/>
    </source>
</evidence>
<evidence type="ECO:0000256" key="5">
    <source>
        <dbReference type="ARBA" id="ARBA00022679"/>
    </source>
</evidence>
<keyword evidence="7" id="KW-0663">Pyridoxal phosphate</keyword>
<evidence type="ECO:0000313" key="15">
    <source>
        <dbReference type="Proteomes" id="UP000577891"/>
    </source>
</evidence>